<evidence type="ECO:0000256" key="8">
    <source>
        <dbReference type="PROSITE-ProRule" id="PRU01193"/>
    </source>
</evidence>
<dbReference type="Gene3D" id="3.30.465.10">
    <property type="match status" value="1"/>
</dbReference>
<evidence type="ECO:0000256" key="1">
    <source>
        <dbReference type="ARBA" id="ARBA00004141"/>
    </source>
</evidence>
<dbReference type="InterPro" id="IPR000644">
    <property type="entry name" value="CBS_dom"/>
</dbReference>
<feature type="transmembrane region" description="Helical" evidence="9">
    <location>
        <begin position="140"/>
        <end position="165"/>
    </location>
</feature>
<keyword evidence="2 8" id="KW-0812">Transmembrane</keyword>
<feature type="transmembrane region" description="Helical" evidence="9">
    <location>
        <begin position="6"/>
        <end position="30"/>
    </location>
</feature>
<dbReference type="SUPFAM" id="SSF54631">
    <property type="entry name" value="CBS-domain pair"/>
    <property type="match status" value="1"/>
</dbReference>
<evidence type="ECO:0000256" key="5">
    <source>
        <dbReference type="ARBA" id="ARBA00023122"/>
    </source>
</evidence>
<dbReference type="PROSITE" id="PS51371">
    <property type="entry name" value="CBS"/>
    <property type="match status" value="1"/>
</dbReference>
<gene>
    <name evidence="12" type="ORF">CRYO30217_03458</name>
</gene>
<dbReference type="GO" id="GO:0005886">
    <property type="term" value="C:plasma membrane"/>
    <property type="evidence" value="ECO:0007669"/>
    <property type="project" value="TreeGrafter"/>
</dbReference>
<dbReference type="SMART" id="SM01091">
    <property type="entry name" value="CorC_HlyC"/>
    <property type="match status" value="1"/>
</dbReference>
<keyword evidence="5 7" id="KW-0129">CBS domain</keyword>
<organism evidence="12 13">
    <name type="scientific">Parvicella tangerina</name>
    <dbReference type="NCBI Taxonomy" id="2829795"/>
    <lineage>
        <taxon>Bacteria</taxon>
        <taxon>Pseudomonadati</taxon>
        <taxon>Bacteroidota</taxon>
        <taxon>Flavobacteriia</taxon>
        <taxon>Flavobacteriales</taxon>
        <taxon>Parvicellaceae</taxon>
        <taxon>Parvicella</taxon>
    </lineage>
</organism>
<feature type="domain" description="CBS" evidence="10">
    <location>
        <begin position="276"/>
        <end position="339"/>
    </location>
</feature>
<evidence type="ECO:0000256" key="2">
    <source>
        <dbReference type="ARBA" id="ARBA00022692"/>
    </source>
</evidence>
<dbReference type="KEGG" id="ptan:CRYO30217_03458"/>
<keyword evidence="3" id="KW-0677">Repeat</keyword>
<sequence>MDDPSVIFLTIIIVVTILFSAFFSGIEIAFISANRLKIAIDKEQGGIASKILGYFSNKPSWFIGTMLLGNNISIVIYSIFMGVAFNQLFGISENDTSFGVVMLQTIVATIILLFLAEFLPKAIFRINANSILSTMALPLMIVYVILFLPTFITIGLAELILRLFIKKQEDEDFVTFEKVDLDDFLEEGLSGAADDDDQDYEVKLFHNALNFNEVIARDCMVPRNEVIAVEINDSVEELHQLFVETNLSKVLVYKETIDNIIGYVHSFEMFKEPENVKSALLPVSLIPESMTANKILEDLIKKNRSIAVVIDEFGGTAGILTMEDIIEEIFGEIEDEHDSDEIVQEVLENGEFVFGGRIEIDAINENYDIELPESEEYETLAGFIIHQLEDIPEVGDEFQFENYKFTIREVSSTKIDLVHIKEVEEDL</sequence>
<dbReference type="SUPFAM" id="SSF56176">
    <property type="entry name" value="FAD-binding/transporter-associated domain-like"/>
    <property type="match status" value="1"/>
</dbReference>
<comment type="subcellular location">
    <subcellularLocation>
        <location evidence="1">Membrane</location>
        <topology evidence="1">Multi-pass membrane protein</topology>
    </subcellularLocation>
</comment>
<keyword evidence="4 8" id="KW-1133">Transmembrane helix</keyword>
<evidence type="ECO:0000256" key="3">
    <source>
        <dbReference type="ARBA" id="ARBA00022737"/>
    </source>
</evidence>
<feature type="domain" description="CNNM transmembrane" evidence="11">
    <location>
        <begin position="2"/>
        <end position="197"/>
    </location>
</feature>
<proteinExistence type="predicted"/>
<evidence type="ECO:0000256" key="7">
    <source>
        <dbReference type="PROSITE-ProRule" id="PRU00703"/>
    </source>
</evidence>
<evidence type="ECO:0008006" key="14">
    <source>
        <dbReference type="Google" id="ProtNLM"/>
    </source>
</evidence>
<keyword evidence="13" id="KW-1185">Reference proteome</keyword>
<dbReference type="InterPro" id="IPR016169">
    <property type="entry name" value="FAD-bd_PCMH_sub2"/>
</dbReference>
<dbReference type="InterPro" id="IPR044751">
    <property type="entry name" value="Ion_transp-like_CBS"/>
</dbReference>
<dbReference type="PANTHER" id="PTHR22777">
    <property type="entry name" value="HEMOLYSIN-RELATED"/>
    <property type="match status" value="1"/>
</dbReference>
<dbReference type="Gene3D" id="3.10.580.10">
    <property type="entry name" value="CBS-domain"/>
    <property type="match status" value="1"/>
</dbReference>
<dbReference type="InterPro" id="IPR046342">
    <property type="entry name" value="CBS_dom_sf"/>
</dbReference>
<dbReference type="PANTHER" id="PTHR22777:SF17">
    <property type="entry name" value="UPF0053 PROTEIN SLL0260"/>
    <property type="match status" value="1"/>
</dbReference>
<dbReference type="InterPro" id="IPR005170">
    <property type="entry name" value="Transptr-assoc_dom"/>
</dbReference>
<evidence type="ECO:0000259" key="11">
    <source>
        <dbReference type="PROSITE" id="PS51846"/>
    </source>
</evidence>
<feature type="transmembrane region" description="Helical" evidence="9">
    <location>
        <begin position="61"/>
        <end position="85"/>
    </location>
</feature>
<dbReference type="AlphaFoldDB" id="A0A916JQW1"/>
<name>A0A916JQW1_9FLAO</name>
<dbReference type="CDD" id="cd04590">
    <property type="entry name" value="CBS_pair_CorC_HlyC_assoc"/>
    <property type="match status" value="1"/>
</dbReference>
<dbReference type="PROSITE" id="PS51846">
    <property type="entry name" value="CNNM"/>
    <property type="match status" value="1"/>
</dbReference>
<dbReference type="EMBL" id="OU015584">
    <property type="protein sequence ID" value="CAG5087344.1"/>
    <property type="molecule type" value="Genomic_DNA"/>
</dbReference>
<dbReference type="InterPro" id="IPR002550">
    <property type="entry name" value="CNNM"/>
</dbReference>
<evidence type="ECO:0000256" key="9">
    <source>
        <dbReference type="SAM" id="Phobius"/>
    </source>
</evidence>
<dbReference type="Proteomes" id="UP000683507">
    <property type="component" value="Chromosome"/>
</dbReference>
<dbReference type="Pfam" id="PF01595">
    <property type="entry name" value="CNNM"/>
    <property type="match status" value="1"/>
</dbReference>
<evidence type="ECO:0000313" key="12">
    <source>
        <dbReference type="EMBL" id="CAG5087344.1"/>
    </source>
</evidence>
<dbReference type="GO" id="GO:0050660">
    <property type="term" value="F:flavin adenine dinucleotide binding"/>
    <property type="evidence" value="ECO:0007669"/>
    <property type="project" value="InterPro"/>
</dbReference>
<dbReference type="Pfam" id="PF00571">
    <property type="entry name" value="CBS"/>
    <property type="match status" value="2"/>
</dbReference>
<dbReference type="Pfam" id="PF03471">
    <property type="entry name" value="CorC_HlyC"/>
    <property type="match status" value="1"/>
</dbReference>
<feature type="transmembrane region" description="Helical" evidence="9">
    <location>
        <begin position="97"/>
        <end position="119"/>
    </location>
</feature>
<evidence type="ECO:0000259" key="10">
    <source>
        <dbReference type="PROSITE" id="PS51371"/>
    </source>
</evidence>
<protein>
    <recommendedName>
        <fullName evidence="14">HlyC/CorC family transporter</fullName>
    </recommendedName>
</protein>
<evidence type="ECO:0000256" key="6">
    <source>
        <dbReference type="ARBA" id="ARBA00023136"/>
    </source>
</evidence>
<keyword evidence="6 8" id="KW-0472">Membrane</keyword>
<evidence type="ECO:0000256" key="4">
    <source>
        <dbReference type="ARBA" id="ARBA00022989"/>
    </source>
</evidence>
<reference evidence="12" key="1">
    <citation type="submission" date="2021-04" db="EMBL/GenBank/DDBJ databases">
        <authorList>
            <person name="Rodrigo-Torres L."/>
            <person name="Arahal R. D."/>
            <person name="Lucena T."/>
        </authorList>
    </citation>
    <scope>NUCLEOTIDE SEQUENCE</scope>
    <source>
        <strain evidence="12">AS29M-1</strain>
    </source>
</reference>
<evidence type="ECO:0000313" key="13">
    <source>
        <dbReference type="Proteomes" id="UP000683507"/>
    </source>
</evidence>
<accession>A0A916JQW1</accession>
<dbReference type="RefSeq" id="WP_258543632.1">
    <property type="nucleotide sequence ID" value="NZ_OU015584.1"/>
</dbReference>
<dbReference type="InterPro" id="IPR036318">
    <property type="entry name" value="FAD-bd_PCMH-like_sf"/>
</dbReference>